<evidence type="ECO:0000256" key="5">
    <source>
        <dbReference type="ARBA" id="ARBA00022989"/>
    </source>
</evidence>
<dbReference type="EMBL" id="JBHSLD010000013">
    <property type="protein sequence ID" value="MFC5381897.1"/>
    <property type="molecule type" value="Genomic_DNA"/>
</dbReference>
<keyword evidence="11" id="KW-1185">Reference proteome</keyword>
<evidence type="ECO:0000313" key="11">
    <source>
        <dbReference type="Proteomes" id="UP001596122"/>
    </source>
</evidence>
<evidence type="ECO:0000256" key="3">
    <source>
        <dbReference type="ARBA" id="ARBA00022679"/>
    </source>
</evidence>
<comment type="subcellular location">
    <subcellularLocation>
        <location evidence="1">Membrane</location>
        <topology evidence="1">Multi-pass membrane protein</topology>
    </subcellularLocation>
</comment>
<feature type="domain" description="Bacterial sugar transferase" evidence="9">
    <location>
        <begin position="325"/>
        <end position="512"/>
    </location>
</feature>
<proteinExistence type="inferred from homology"/>
<evidence type="ECO:0000256" key="2">
    <source>
        <dbReference type="ARBA" id="ARBA00006464"/>
    </source>
</evidence>
<feature type="transmembrane region" description="Helical" evidence="8">
    <location>
        <begin position="129"/>
        <end position="151"/>
    </location>
</feature>
<dbReference type="InterPro" id="IPR003362">
    <property type="entry name" value="Bact_transf"/>
</dbReference>
<protein>
    <submittedName>
        <fullName evidence="10">Sugar transferase</fullName>
        <ecNumber evidence="10">2.7.8.-</ecNumber>
    </submittedName>
</protein>
<reference evidence="11" key="1">
    <citation type="journal article" date="2019" name="Int. J. Syst. Evol. Microbiol.">
        <title>The Global Catalogue of Microorganisms (GCM) 10K type strain sequencing project: providing services to taxonomists for standard genome sequencing and annotation.</title>
        <authorList>
            <consortium name="The Broad Institute Genomics Platform"/>
            <consortium name="The Broad Institute Genome Sequencing Center for Infectious Disease"/>
            <person name="Wu L."/>
            <person name="Ma J."/>
        </authorList>
    </citation>
    <scope>NUCLEOTIDE SEQUENCE [LARGE SCALE GENOMIC DNA]</scope>
    <source>
        <strain evidence="11">CCUG 43114</strain>
    </source>
</reference>
<comment type="caution">
    <text evidence="10">The sequence shown here is derived from an EMBL/GenBank/DDBJ whole genome shotgun (WGS) entry which is preliminary data.</text>
</comment>
<dbReference type="NCBIfam" id="TIGR03025">
    <property type="entry name" value="EPS_sugtrans"/>
    <property type="match status" value="1"/>
</dbReference>
<evidence type="ECO:0000256" key="4">
    <source>
        <dbReference type="ARBA" id="ARBA00022692"/>
    </source>
</evidence>
<dbReference type="EC" id="2.7.8.-" evidence="10"/>
<keyword evidence="4 8" id="KW-0812">Transmembrane</keyword>
<gene>
    <name evidence="10" type="ORF">ACFPJ6_14020</name>
</gene>
<organism evidence="10 11">
    <name type="scientific">Aquipuribacter nitratireducens</name>
    <dbReference type="NCBI Taxonomy" id="650104"/>
    <lineage>
        <taxon>Bacteria</taxon>
        <taxon>Bacillati</taxon>
        <taxon>Actinomycetota</taxon>
        <taxon>Actinomycetes</taxon>
        <taxon>Micrococcales</taxon>
        <taxon>Intrasporangiaceae</taxon>
        <taxon>Aquipuribacter</taxon>
    </lineage>
</organism>
<feature type="region of interest" description="Disordered" evidence="7">
    <location>
        <begin position="35"/>
        <end position="62"/>
    </location>
</feature>
<evidence type="ECO:0000256" key="1">
    <source>
        <dbReference type="ARBA" id="ARBA00004141"/>
    </source>
</evidence>
<dbReference type="RefSeq" id="WP_340271038.1">
    <property type="nucleotide sequence ID" value="NZ_JBBEOG010000009.1"/>
</dbReference>
<evidence type="ECO:0000256" key="6">
    <source>
        <dbReference type="ARBA" id="ARBA00023136"/>
    </source>
</evidence>
<dbReference type="GO" id="GO:0016740">
    <property type="term" value="F:transferase activity"/>
    <property type="evidence" value="ECO:0007669"/>
    <property type="project" value="UniProtKB-KW"/>
</dbReference>
<accession>A0ABW0GPH5</accession>
<dbReference type="Pfam" id="PF02397">
    <property type="entry name" value="Bac_transf"/>
    <property type="match status" value="1"/>
</dbReference>
<feature type="transmembrane region" description="Helical" evidence="8">
    <location>
        <begin position="95"/>
        <end position="117"/>
    </location>
</feature>
<evidence type="ECO:0000259" key="9">
    <source>
        <dbReference type="Pfam" id="PF02397"/>
    </source>
</evidence>
<keyword evidence="5 8" id="KW-1133">Transmembrane helix</keyword>
<comment type="similarity">
    <text evidence="2">Belongs to the bacterial sugar transferase family.</text>
</comment>
<feature type="transmembrane region" description="Helical" evidence="8">
    <location>
        <begin position="331"/>
        <end position="351"/>
    </location>
</feature>
<keyword evidence="6 8" id="KW-0472">Membrane</keyword>
<dbReference type="Proteomes" id="UP001596122">
    <property type="component" value="Unassembled WGS sequence"/>
</dbReference>
<evidence type="ECO:0000256" key="7">
    <source>
        <dbReference type="SAM" id="MobiDB-lite"/>
    </source>
</evidence>
<sequence length="518" mass="56017">MADQPLEETLGPSLDPLPASVRKQLHVLGELVRAERAPRPRPAPITERSQVEEQRPVLASRRRSTHTVAADLVAASLATLVPLGGWVLAGDLPALALAAAPVAVALWLGCLLLSRAYEPRFLWSGSAELQRVIAAAAAFTVVVLAVGWALLPAQWAGGALLLVTLLCATTGAARRVVRARAHAAHRAGAVSVRVLAVGPADDVRLLSQRMHRDRYHGWHVVAACTPDRPEPDVSTPVRLGAVRDVVAASERCHADVVMLCPGLGLAEIEDLRGLQAQLEAAGRELAIAPPLVEAIGPRVSLSAVCGLPVVRLDRPELDGPRRVLKAIADRVVSALALLVLAPVLVGIGAAVRLDSTGPALFRQTRMGKDGTTFTMLKFRTMRTDAEQRRAELLDADEGAGLLFKLKADPRVTRVGAWLRRTSLDELPQLVNVVRGEMSLVGPRPSLPVEAAEYDRFIARRLLVRPGLTGLWQVSGRSDLSWRESRRLDVRYVENWSLGFDLTILVRTVDVVLRRRGAY</sequence>
<dbReference type="PANTHER" id="PTHR30576:SF10">
    <property type="entry name" value="SLL5057 PROTEIN"/>
    <property type="match status" value="1"/>
</dbReference>
<dbReference type="PANTHER" id="PTHR30576">
    <property type="entry name" value="COLANIC BIOSYNTHESIS UDP-GLUCOSE LIPID CARRIER TRANSFERASE"/>
    <property type="match status" value="1"/>
</dbReference>
<evidence type="ECO:0000256" key="8">
    <source>
        <dbReference type="SAM" id="Phobius"/>
    </source>
</evidence>
<keyword evidence="3 10" id="KW-0808">Transferase</keyword>
<dbReference type="InterPro" id="IPR017475">
    <property type="entry name" value="EPS_sugar_tfrase"/>
</dbReference>
<feature type="transmembrane region" description="Helical" evidence="8">
    <location>
        <begin position="157"/>
        <end position="177"/>
    </location>
</feature>
<feature type="transmembrane region" description="Helical" evidence="8">
    <location>
        <begin position="68"/>
        <end position="89"/>
    </location>
</feature>
<evidence type="ECO:0000313" key="10">
    <source>
        <dbReference type="EMBL" id="MFC5381897.1"/>
    </source>
</evidence>
<name>A0ABW0GPH5_9MICO</name>